<dbReference type="Gene3D" id="1.10.10.10">
    <property type="entry name" value="Winged helix-like DNA-binding domain superfamily/Winged helix DNA-binding domain"/>
    <property type="match status" value="1"/>
</dbReference>
<dbReference type="EMBL" id="JAAXLS010000029">
    <property type="protein sequence ID" value="NKQ56934.1"/>
    <property type="molecule type" value="Genomic_DNA"/>
</dbReference>
<dbReference type="InterPro" id="IPR000835">
    <property type="entry name" value="HTH_MarR-typ"/>
</dbReference>
<evidence type="ECO:0000313" key="3">
    <source>
        <dbReference type="Proteomes" id="UP000715441"/>
    </source>
</evidence>
<dbReference type="PROSITE" id="PS50995">
    <property type="entry name" value="HTH_MARR_2"/>
    <property type="match status" value="1"/>
</dbReference>
<proteinExistence type="predicted"/>
<dbReference type="PANTHER" id="PTHR33164">
    <property type="entry name" value="TRANSCRIPTIONAL REGULATOR, MARR FAMILY"/>
    <property type="match status" value="1"/>
</dbReference>
<dbReference type="RefSeq" id="WP_168519964.1">
    <property type="nucleotide sequence ID" value="NZ_JAAXLS010000029.1"/>
</dbReference>
<dbReference type="InterPro" id="IPR036390">
    <property type="entry name" value="WH_DNA-bd_sf"/>
</dbReference>
<reference evidence="2 3" key="1">
    <citation type="submission" date="2020-04" db="EMBL/GenBank/DDBJ databases">
        <title>Novel species.</title>
        <authorList>
            <person name="Teo W.F.A."/>
            <person name="Lipun K."/>
            <person name="Srisuk N."/>
            <person name="Duangmal K."/>
        </authorList>
    </citation>
    <scope>NUCLEOTIDE SEQUENCE [LARGE SCALE GENOMIC DNA]</scope>
    <source>
        <strain evidence="2 3">K13G38</strain>
    </source>
</reference>
<dbReference type="SMART" id="SM00347">
    <property type="entry name" value="HTH_MARR"/>
    <property type="match status" value="1"/>
</dbReference>
<accession>A0ABX1JDJ2</accession>
<organism evidence="2 3">
    <name type="scientific">Amycolatopsis acididurans</name>
    <dbReference type="NCBI Taxonomy" id="2724524"/>
    <lineage>
        <taxon>Bacteria</taxon>
        <taxon>Bacillati</taxon>
        <taxon>Actinomycetota</taxon>
        <taxon>Actinomycetes</taxon>
        <taxon>Pseudonocardiales</taxon>
        <taxon>Pseudonocardiaceae</taxon>
        <taxon>Amycolatopsis</taxon>
    </lineage>
</organism>
<evidence type="ECO:0000313" key="2">
    <source>
        <dbReference type="EMBL" id="NKQ56934.1"/>
    </source>
</evidence>
<dbReference type="PRINTS" id="PR00598">
    <property type="entry name" value="HTHMARR"/>
</dbReference>
<dbReference type="Pfam" id="PF12802">
    <property type="entry name" value="MarR_2"/>
    <property type="match status" value="1"/>
</dbReference>
<feature type="domain" description="HTH marR-type" evidence="1">
    <location>
        <begin position="10"/>
        <end position="149"/>
    </location>
</feature>
<gene>
    <name evidence="2" type="ORF">HFP15_29095</name>
</gene>
<dbReference type="InterPro" id="IPR039422">
    <property type="entry name" value="MarR/SlyA-like"/>
</dbReference>
<dbReference type="InterPro" id="IPR036388">
    <property type="entry name" value="WH-like_DNA-bd_sf"/>
</dbReference>
<evidence type="ECO:0000259" key="1">
    <source>
        <dbReference type="PROSITE" id="PS50995"/>
    </source>
</evidence>
<dbReference type="Proteomes" id="UP000715441">
    <property type="component" value="Unassembled WGS sequence"/>
</dbReference>
<protein>
    <submittedName>
        <fullName evidence="2">MarR family transcriptional regulator</fullName>
    </submittedName>
</protein>
<comment type="caution">
    <text evidence="2">The sequence shown here is derived from an EMBL/GenBank/DDBJ whole genome shotgun (WGS) entry which is preliminary data.</text>
</comment>
<name>A0ABX1JDJ2_9PSEU</name>
<keyword evidence="3" id="KW-1185">Reference proteome</keyword>
<sequence>MSQTDPPGQAGRLDADLKAIHEALHEAVAAEAQRSAVPLTPQQYSAMELLVTDPDPARGLSLGELAQRMGLAHSTVSGIVDRLARRGLVSRAQAVDDRRVTRIRLTDRVRDWADRDRPSIRHSRLDNALRKLDRTTREGLVDGLTALRQALDATGDEEH</sequence>
<dbReference type="PANTHER" id="PTHR33164:SF43">
    <property type="entry name" value="HTH-TYPE TRANSCRIPTIONAL REPRESSOR YETL"/>
    <property type="match status" value="1"/>
</dbReference>
<dbReference type="SUPFAM" id="SSF46785">
    <property type="entry name" value="Winged helix' DNA-binding domain"/>
    <property type="match status" value="1"/>
</dbReference>